<reference evidence="2 3" key="1">
    <citation type="journal article" date="2016" name="Mol. Biol. Evol.">
        <title>Comparative Genomics of Early-Diverging Mushroom-Forming Fungi Provides Insights into the Origins of Lignocellulose Decay Capabilities.</title>
        <authorList>
            <person name="Nagy L.G."/>
            <person name="Riley R."/>
            <person name="Tritt A."/>
            <person name="Adam C."/>
            <person name="Daum C."/>
            <person name="Floudas D."/>
            <person name="Sun H."/>
            <person name="Yadav J.S."/>
            <person name="Pangilinan J."/>
            <person name="Larsson K.H."/>
            <person name="Matsuura K."/>
            <person name="Barry K."/>
            <person name="Labutti K."/>
            <person name="Kuo R."/>
            <person name="Ohm R.A."/>
            <person name="Bhattacharya S.S."/>
            <person name="Shirouzu T."/>
            <person name="Yoshinaga Y."/>
            <person name="Martin F.M."/>
            <person name="Grigoriev I.V."/>
            <person name="Hibbett D.S."/>
        </authorList>
    </citation>
    <scope>NUCLEOTIDE SEQUENCE [LARGE SCALE GENOMIC DNA]</scope>
    <source>
        <strain evidence="2 3">CBS 109695</strain>
    </source>
</reference>
<dbReference type="EMBL" id="KV417631">
    <property type="protein sequence ID" value="KZP13574.1"/>
    <property type="molecule type" value="Genomic_DNA"/>
</dbReference>
<dbReference type="Proteomes" id="UP000076532">
    <property type="component" value="Unassembled WGS sequence"/>
</dbReference>
<feature type="chain" id="PRO_5007871602" description="Cytochrome P450" evidence="1">
    <location>
        <begin position="25"/>
        <end position="242"/>
    </location>
</feature>
<keyword evidence="3" id="KW-1185">Reference proteome</keyword>
<protein>
    <recommendedName>
        <fullName evidence="4">Cytochrome P450</fullName>
    </recommendedName>
</protein>
<dbReference type="Gene3D" id="1.10.630.10">
    <property type="entry name" value="Cytochrome P450"/>
    <property type="match status" value="1"/>
</dbReference>
<evidence type="ECO:0000313" key="3">
    <source>
        <dbReference type="Proteomes" id="UP000076532"/>
    </source>
</evidence>
<accession>A0A166CE99</accession>
<dbReference type="GO" id="GO:0005506">
    <property type="term" value="F:iron ion binding"/>
    <property type="evidence" value="ECO:0007669"/>
    <property type="project" value="InterPro"/>
</dbReference>
<proteinExistence type="predicted"/>
<dbReference type="InterPro" id="IPR036396">
    <property type="entry name" value="Cyt_P450_sf"/>
</dbReference>
<dbReference type="Pfam" id="PF00067">
    <property type="entry name" value="p450"/>
    <property type="match status" value="1"/>
</dbReference>
<evidence type="ECO:0000313" key="2">
    <source>
        <dbReference type="EMBL" id="KZP13574.1"/>
    </source>
</evidence>
<evidence type="ECO:0008006" key="4">
    <source>
        <dbReference type="Google" id="ProtNLM"/>
    </source>
</evidence>
<dbReference type="STRING" id="436010.A0A166CE99"/>
<dbReference type="OrthoDB" id="6692864at2759"/>
<keyword evidence="1" id="KW-0732">Signal</keyword>
<sequence length="242" mass="27725">MSMNPQSHMSILSAVIIYCHLVASGLMVPHRSNETPCFLLPVLSGSQRFVEKGGGTAALDAQRHSRIFAFLHFRILHCDMRYIIIFPPLPCLAICKRDRWPWEERRVVTRRPVNVAPRPRPGDFDVDPEIQKSREIGPATVVILGRSKAAFIPFSCGHWASECVGKSLAYQEMRMAVCLLVQTFDMRGYDPELWEQTWRILGLWPPTHVPIDPCRWVQGTADDLKRPQTRCILRVHVSMRKL</sequence>
<name>A0A166CE99_9AGAM</name>
<gene>
    <name evidence="2" type="ORF">FIBSPDRAFT_897342</name>
</gene>
<dbReference type="GO" id="GO:0016705">
    <property type="term" value="F:oxidoreductase activity, acting on paired donors, with incorporation or reduction of molecular oxygen"/>
    <property type="evidence" value="ECO:0007669"/>
    <property type="project" value="InterPro"/>
</dbReference>
<feature type="signal peptide" evidence="1">
    <location>
        <begin position="1"/>
        <end position="24"/>
    </location>
</feature>
<organism evidence="2 3">
    <name type="scientific">Athelia psychrophila</name>
    <dbReference type="NCBI Taxonomy" id="1759441"/>
    <lineage>
        <taxon>Eukaryota</taxon>
        <taxon>Fungi</taxon>
        <taxon>Dikarya</taxon>
        <taxon>Basidiomycota</taxon>
        <taxon>Agaricomycotina</taxon>
        <taxon>Agaricomycetes</taxon>
        <taxon>Agaricomycetidae</taxon>
        <taxon>Atheliales</taxon>
        <taxon>Atheliaceae</taxon>
        <taxon>Athelia</taxon>
    </lineage>
</organism>
<dbReference type="AlphaFoldDB" id="A0A166CE99"/>
<evidence type="ECO:0000256" key="1">
    <source>
        <dbReference type="SAM" id="SignalP"/>
    </source>
</evidence>
<dbReference type="InterPro" id="IPR001128">
    <property type="entry name" value="Cyt_P450"/>
</dbReference>
<dbReference type="GO" id="GO:0004497">
    <property type="term" value="F:monooxygenase activity"/>
    <property type="evidence" value="ECO:0007669"/>
    <property type="project" value="InterPro"/>
</dbReference>
<dbReference type="SUPFAM" id="SSF48264">
    <property type="entry name" value="Cytochrome P450"/>
    <property type="match status" value="1"/>
</dbReference>
<dbReference type="GO" id="GO:0020037">
    <property type="term" value="F:heme binding"/>
    <property type="evidence" value="ECO:0007669"/>
    <property type="project" value="InterPro"/>
</dbReference>